<dbReference type="EMBL" id="LAZR01033573">
    <property type="protein sequence ID" value="KKL47701.1"/>
    <property type="molecule type" value="Genomic_DNA"/>
</dbReference>
<evidence type="ECO:0000313" key="1">
    <source>
        <dbReference type="EMBL" id="KKL47701.1"/>
    </source>
</evidence>
<accession>A0A0F9D1R2</accession>
<feature type="non-terminal residue" evidence="1">
    <location>
        <position position="1"/>
    </location>
</feature>
<dbReference type="AlphaFoldDB" id="A0A0F9D1R2"/>
<sequence length="55" mass="6003">TIAFMEAVATALARLGRTNGAGIGTRWPSVVVGVEDTTRRAETFEKHRRSDSRTV</sequence>
<protein>
    <submittedName>
        <fullName evidence="1">Uncharacterized protein</fullName>
    </submittedName>
</protein>
<organism evidence="1">
    <name type="scientific">marine sediment metagenome</name>
    <dbReference type="NCBI Taxonomy" id="412755"/>
    <lineage>
        <taxon>unclassified sequences</taxon>
        <taxon>metagenomes</taxon>
        <taxon>ecological metagenomes</taxon>
    </lineage>
</organism>
<comment type="caution">
    <text evidence="1">The sequence shown here is derived from an EMBL/GenBank/DDBJ whole genome shotgun (WGS) entry which is preliminary data.</text>
</comment>
<reference evidence="1" key="1">
    <citation type="journal article" date="2015" name="Nature">
        <title>Complex archaea that bridge the gap between prokaryotes and eukaryotes.</title>
        <authorList>
            <person name="Spang A."/>
            <person name="Saw J.H."/>
            <person name="Jorgensen S.L."/>
            <person name="Zaremba-Niedzwiedzka K."/>
            <person name="Martijn J."/>
            <person name="Lind A.E."/>
            <person name="van Eijk R."/>
            <person name="Schleper C."/>
            <person name="Guy L."/>
            <person name="Ettema T.J."/>
        </authorList>
    </citation>
    <scope>NUCLEOTIDE SEQUENCE</scope>
</reference>
<proteinExistence type="predicted"/>
<name>A0A0F9D1R2_9ZZZZ</name>
<gene>
    <name evidence="1" type="ORF">LCGC14_2332890</name>
</gene>